<dbReference type="Pfam" id="PF09335">
    <property type="entry name" value="VTT_dom"/>
    <property type="match status" value="1"/>
</dbReference>
<accession>A0A843YRW5</accession>
<evidence type="ECO:0000256" key="2">
    <source>
        <dbReference type="ARBA" id="ARBA00010792"/>
    </source>
</evidence>
<keyword evidence="3 7" id="KW-1003">Cell membrane</keyword>
<dbReference type="OrthoDB" id="9813426at2"/>
<comment type="similarity">
    <text evidence="2 7">Belongs to the DedA family.</text>
</comment>
<feature type="domain" description="VTT" evidence="8">
    <location>
        <begin position="48"/>
        <end position="172"/>
    </location>
</feature>
<keyword evidence="4 7" id="KW-0812">Transmembrane</keyword>
<dbReference type="Proteomes" id="UP000451565">
    <property type="component" value="Unassembled WGS sequence"/>
</dbReference>
<evidence type="ECO:0000256" key="1">
    <source>
        <dbReference type="ARBA" id="ARBA00004651"/>
    </source>
</evidence>
<dbReference type="GO" id="GO:0005886">
    <property type="term" value="C:plasma membrane"/>
    <property type="evidence" value="ECO:0007669"/>
    <property type="project" value="UniProtKB-SubCell"/>
</dbReference>
<protein>
    <recommendedName>
        <fullName evidence="8">VTT domain-containing protein</fullName>
    </recommendedName>
</protein>
<evidence type="ECO:0000256" key="6">
    <source>
        <dbReference type="ARBA" id="ARBA00023136"/>
    </source>
</evidence>
<evidence type="ECO:0000256" key="4">
    <source>
        <dbReference type="ARBA" id="ARBA00022692"/>
    </source>
</evidence>
<dbReference type="AlphaFoldDB" id="A0A843YRW5"/>
<keyword evidence="10" id="KW-1185">Reference proteome</keyword>
<keyword evidence="5 7" id="KW-1133">Transmembrane helix</keyword>
<dbReference type="InterPro" id="IPR032818">
    <property type="entry name" value="DedA-like"/>
</dbReference>
<evidence type="ECO:0000256" key="7">
    <source>
        <dbReference type="RuleBase" id="RU367016"/>
    </source>
</evidence>
<evidence type="ECO:0000256" key="3">
    <source>
        <dbReference type="ARBA" id="ARBA00022475"/>
    </source>
</evidence>
<feature type="transmembrane region" description="Helical" evidence="7">
    <location>
        <begin position="68"/>
        <end position="89"/>
    </location>
</feature>
<keyword evidence="6 7" id="KW-0472">Membrane</keyword>
<gene>
    <name evidence="9" type="ORF">GEV47_05315</name>
</gene>
<dbReference type="EMBL" id="WINI01000001">
    <property type="protein sequence ID" value="MQR00101.1"/>
    <property type="molecule type" value="Genomic_DNA"/>
</dbReference>
<proteinExistence type="inferred from homology"/>
<comment type="subcellular location">
    <subcellularLocation>
        <location evidence="1 7">Cell membrane</location>
        <topology evidence="1 7">Multi-pass membrane protein</topology>
    </subcellularLocation>
</comment>
<comment type="caution">
    <text evidence="9">The sequence shown here is derived from an EMBL/GenBank/DDBJ whole genome shotgun (WGS) entry which is preliminary data.</text>
</comment>
<evidence type="ECO:0000259" key="8">
    <source>
        <dbReference type="Pfam" id="PF09335"/>
    </source>
</evidence>
<evidence type="ECO:0000313" key="10">
    <source>
        <dbReference type="Proteomes" id="UP000451565"/>
    </source>
</evidence>
<feature type="transmembrane region" description="Helical" evidence="7">
    <location>
        <begin position="186"/>
        <end position="205"/>
    </location>
</feature>
<dbReference type="PANTHER" id="PTHR30353">
    <property type="entry name" value="INNER MEMBRANE PROTEIN DEDA-RELATED"/>
    <property type="match status" value="1"/>
</dbReference>
<evidence type="ECO:0000313" key="9">
    <source>
        <dbReference type="EMBL" id="MQR00101.1"/>
    </source>
</evidence>
<reference evidence="9 10" key="1">
    <citation type="submission" date="2019-10" db="EMBL/GenBank/DDBJ databases">
        <title>Glaciimonas soli sp. nov., a psychrophilic bacterium isolated from the forest soil of a high elevation mountain in Taiwan.</title>
        <authorList>
            <person name="Wang L.-T."/>
            <person name="Shieh W.Y."/>
        </authorList>
    </citation>
    <scope>NUCLEOTIDE SEQUENCE [LARGE SCALE GENOMIC DNA]</scope>
    <source>
        <strain evidence="9 10">GS1</strain>
    </source>
</reference>
<sequence>MDFMQFLDVILHVDKSLGILIQQYGPLIYMVLFLIVFCETGLVVFPFLPGDTLLFIGGAFCATGDMNIWLLMGLLILAATTGNTLNYWIGSKIGDKVFTHDYRWLDKNALKKSHAFYEHHGGITIVLSRFVPIVRTFAPFVAGVSKMDFAKFQFYNIGGALLWVAGLVTAGYFFGNIPIIRDHLNTIVLVGVGAAAIPVVLGAMWKFYQKLTAKKAID</sequence>
<dbReference type="RefSeq" id="WP_153233620.1">
    <property type="nucleotide sequence ID" value="NZ_WINI01000001.1"/>
</dbReference>
<evidence type="ECO:0000256" key="5">
    <source>
        <dbReference type="ARBA" id="ARBA00022989"/>
    </source>
</evidence>
<feature type="transmembrane region" description="Helical" evidence="7">
    <location>
        <begin position="154"/>
        <end position="174"/>
    </location>
</feature>
<organism evidence="9 10">
    <name type="scientific">Glaciimonas soli</name>
    <dbReference type="NCBI Taxonomy" id="2590999"/>
    <lineage>
        <taxon>Bacteria</taxon>
        <taxon>Pseudomonadati</taxon>
        <taxon>Pseudomonadota</taxon>
        <taxon>Betaproteobacteria</taxon>
        <taxon>Burkholderiales</taxon>
        <taxon>Oxalobacteraceae</taxon>
        <taxon>Glaciimonas</taxon>
    </lineage>
</organism>
<dbReference type="InterPro" id="IPR032816">
    <property type="entry name" value="VTT_dom"/>
</dbReference>
<name>A0A843YRW5_9BURK</name>
<feature type="transmembrane region" description="Helical" evidence="7">
    <location>
        <begin position="27"/>
        <end position="48"/>
    </location>
</feature>
<dbReference type="PANTHER" id="PTHR30353:SF0">
    <property type="entry name" value="TRANSMEMBRANE PROTEIN"/>
    <property type="match status" value="1"/>
</dbReference>